<name>A0A941E307_9BACI</name>
<dbReference type="GO" id="GO:0016810">
    <property type="term" value="F:hydrolase activity, acting on carbon-nitrogen (but not peptide) bonds"/>
    <property type="evidence" value="ECO:0007669"/>
    <property type="project" value="InterPro"/>
</dbReference>
<dbReference type="InterPro" id="IPR032466">
    <property type="entry name" value="Metal_Hydrolase"/>
</dbReference>
<dbReference type="InterPro" id="IPR006680">
    <property type="entry name" value="Amidohydro-rel"/>
</dbReference>
<evidence type="ECO:0000313" key="3">
    <source>
        <dbReference type="Proteomes" id="UP000675284"/>
    </source>
</evidence>
<dbReference type="PANTHER" id="PTHR43135">
    <property type="entry name" value="ALPHA-D-RIBOSE 1-METHYLPHOSPHONATE 5-TRIPHOSPHATE DIPHOSPHATASE"/>
    <property type="match status" value="1"/>
</dbReference>
<dbReference type="Gene3D" id="3.20.20.140">
    <property type="entry name" value="Metal-dependent hydrolases"/>
    <property type="match status" value="1"/>
</dbReference>
<dbReference type="SUPFAM" id="SSF51338">
    <property type="entry name" value="Composite domain of metallo-dependent hydrolases"/>
    <property type="match status" value="1"/>
</dbReference>
<accession>A0A941E307</accession>
<dbReference type="Pfam" id="PF01979">
    <property type="entry name" value="Amidohydro_1"/>
    <property type="match status" value="1"/>
</dbReference>
<evidence type="ECO:0000313" key="2">
    <source>
        <dbReference type="EMBL" id="MBR7797918.1"/>
    </source>
</evidence>
<dbReference type="AlphaFoldDB" id="A0A941E307"/>
<keyword evidence="3" id="KW-1185">Reference proteome</keyword>
<proteinExistence type="predicted"/>
<sequence length="421" mass="44956">MSKIIIENGSVIDGTGKEPLKNSIVVIEDQKITYVGKQEGYAKSGEEAVIDAQGGTILPGLIDSHVHMMMEFSPIADRLAIPFSFMYYQAAKYLKTTLHAGITSVRDALGTDLGVKKAIEEGLISGPRLQLSINALTITGGHGDGYTVSGNVVDLLPSNYPGMPSGKCDGVEEVRKKTREMLRAGAEVIKVHATGGVLSATDHPEFTQFSLNELKAIVEEGRFRKNVKVMAHAQGAEGIKNAVKAGIHSIEHGIFLDDEAIEMMLENGTFLVPTLLAPVAVLETAKETGMPDTAVQKSKEVIEQHKASIAKAHQAGVKIAMGTDAGVMKHGTNLRELGLMVDVGMSPMEAIVASTKTAAECLGWEEKVGTIETGKLADVIVVKGNPLEDIYSLATNETVQVVIKNGEIEKNMLIKETIASN</sequence>
<dbReference type="Proteomes" id="UP000675284">
    <property type="component" value="Unassembled WGS sequence"/>
</dbReference>
<dbReference type="SUPFAM" id="SSF51556">
    <property type="entry name" value="Metallo-dependent hydrolases"/>
    <property type="match status" value="1"/>
</dbReference>
<comment type="caution">
    <text evidence="2">The sequence shown here is derived from an EMBL/GenBank/DDBJ whole genome shotgun (WGS) entry which is preliminary data.</text>
</comment>
<dbReference type="InterPro" id="IPR057744">
    <property type="entry name" value="OTAase-like"/>
</dbReference>
<dbReference type="InterPro" id="IPR011059">
    <property type="entry name" value="Metal-dep_hydrolase_composite"/>
</dbReference>
<reference evidence="2" key="1">
    <citation type="submission" date="2021-04" db="EMBL/GenBank/DDBJ databases">
        <title>Isolation and polyphasic classification of algal microorganism.</title>
        <authorList>
            <person name="Wang S."/>
        </authorList>
    </citation>
    <scope>NUCLEOTIDE SEQUENCE</scope>
    <source>
        <strain evidence="2">720a</strain>
    </source>
</reference>
<feature type="domain" description="Amidohydrolase-related" evidence="1">
    <location>
        <begin position="56"/>
        <end position="408"/>
    </location>
</feature>
<dbReference type="RefSeq" id="WP_166530899.1">
    <property type="nucleotide sequence ID" value="NZ_JAGSOT010000076.1"/>
</dbReference>
<evidence type="ECO:0000259" key="1">
    <source>
        <dbReference type="Pfam" id="PF01979"/>
    </source>
</evidence>
<dbReference type="InterPro" id="IPR051781">
    <property type="entry name" value="Metallo-dep_Hydrolase"/>
</dbReference>
<dbReference type="EMBL" id="JAGSOT010000076">
    <property type="protein sequence ID" value="MBR7797918.1"/>
    <property type="molecule type" value="Genomic_DNA"/>
</dbReference>
<organism evidence="2 3">
    <name type="scientific">Virgibacillus salarius</name>
    <dbReference type="NCBI Taxonomy" id="447199"/>
    <lineage>
        <taxon>Bacteria</taxon>
        <taxon>Bacillati</taxon>
        <taxon>Bacillota</taxon>
        <taxon>Bacilli</taxon>
        <taxon>Bacillales</taxon>
        <taxon>Bacillaceae</taxon>
        <taxon>Virgibacillus</taxon>
    </lineage>
</organism>
<protein>
    <submittedName>
        <fullName evidence="2">Amidohydrolase family protein</fullName>
    </submittedName>
</protein>
<dbReference type="CDD" id="cd01299">
    <property type="entry name" value="Met_dep_hydrolase_A"/>
    <property type="match status" value="1"/>
</dbReference>
<dbReference type="PANTHER" id="PTHR43135:SF3">
    <property type="entry name" value="ALPHA-D-RIBOSE 1-METHYLPHOSPHONATE 5-TRIPHOSPHATE DIPHOSPHATASE"/>
    <property type="match status" value="1"/>
</dbReference>
<gene>
    <name evidence="2" type="ORF">KCX74_17985</name>
</gene>
<dbReference type="Gene3D" id="2.30.40.10">
    <property type="entry name" value="Urease, subunit C, domain 1"/>
    <property type="match status" value="1"/>
</dbReference>